<protein>
    <submittedName>
        <fullName evidence="2">Cupin domain protein</fullName>
    </submittedName>
</protein>
<accession>A0A399EXL9</accession>
<dbReference type="InterPro" id="IPR013096">
    <property type="entry name" value="Cupin_2"/>
</dbReference>
<dbReference type="Gene3D" id="2.60.120.10">
    <property type="entry name" value="Jelly Rolls"/>
    <property type="match status" value="1"/>
</dbReference>
<dbReference type="InterPro" id="IPR052535">
    <property type="entry name" value="Bacilysin_H2HPP_isomerase"/>
</dbReference>
<dbReference type="InterPro" id="IPR011051">
    <property type="entry name" value="RmlC_Cupin_sf"/>
</dbReference>
<dbReference type="RefSeq" id="WP_119359280.1">
    <property type="nucleotide sequence ID" value="NZ_QWKZ01000012.1"/>
</dbReference>
<dbReference type="OrthoDB" id="9811153at2"/>
<dbReference type="CDD" id="cd02238">
    <property type="entry name" value="cupin_KdgF"/>
    <property type="match status" value="1"/>
</dbReference>
<dbReference type="SUPFAM" id="SSF51182">
    <property type="entry name" value="RmlC-like cupins"/>
    <property type="match status" value="1"/>
</dbReference>
<dbReference type="EMBL" id="QWKZ01000012">
    <property type="protein sequence ID" value="RIH88473.1"/>
    <property type="molecule type" value="Genomic_DNA"/>
</dbReference>
<feature type="domain" description="Cupin type-2" evidence="1">
    <location>
        <begin position="30"/>
        <end position="92"/>
    </location>
</feature>
<dbReference type="AlphaFoldDB" id="A0A399EXL9"/>
<proteinExistence type="predicted"/>
<organism evidence="2 3">
    <name type="scientific">Meiothermus luteus</name>
    <dbReference type="NCBI Taxonomy" id="2026184"/>
    <lineage>
        <taxon>Bacteria</taxon>
        <taxon>Thermotogati</taxon>
        <taxon>Deinococcota</taxon>
        <taxon>Deinococci</taxon>
        <taxon>Thermales</taxon>
        <taxon>Thermaceae</taxon>
        <taxon>Meiothermus</taxon>
    </lineage>
</organism>
<reference evidence="2 3" key="1">
    <citation type="submission" date="2018-08" db="EMBL/GenBank/DDBJ databases">
        <title>Meiothermus luteus KCTC 52599 genome sequencing project.</title>
        <authorList>
            <person name="Da Costa M.S."/>
            <person name="Albuquerque L."/>
            <person name="Raposo P."/>
            <person name="Froufe H.J.C."/>
            <person name="Barroso C.S."/>
            <person name="Egas C."/>
        </authorList>
    </citation>
    <scope>NUCLEOTIDE SEQUENCE [LARGE SCALE GENOMIC DNA]</scope>
    <source>
        <strain evidence="2 3">KCTC 52599</strain>
    </source>
</reference>
<dbReference type="PANTHER" id="PTHR40112:SF1">
    <property type="entry name" value="H2HPP ISOMERASE"/>
    <property type="match status" value="1"/>
</dbReference>
<evidence type="ECO:0000313" key="3">
    <source>
        <dbReference type="Proteomes" id="UP000265800"/>
    </source>
</evidence>
<dbReference type="InterPro" id="IPR014710">
    <property type="entry name" value="RmlC-like_jellyroll"/>
</dbReference>
<gene>
    <name evidence="2" type="ORF">Mlute_00600</name>
</gene>
<dbReference type="InterPro" id="IPR025499">
    <property type="entry name" value="KdgF"/>
</dbReference>
<evidence type="ECO:0000313" key="2">
    <source>
        <dbReference type="EMBL" id="RIH88473.1"/>
    </source>
</evidence>
<evidence type="ECO:0000259" key="1">
    <source>
        <dbReference type="Pfam" id="PF07883"/>
    </source>
</evidence>
<keyword evidence="3" id="KW-1185">Reference proteome</keyword>
<name>A0A399EXL9_9DEIN</name>
<dbReference type="PANTHER" id="PTHR40112">
    <property type="entry name" value="H2HPP ISOMERASE"/>
    <property type="match status" value="1"/>
</dbReference>
<dbReference type="Pfam" id="PF07883">
    <property type="entry name" value="Cupin_2"/>
    <property type="match status" value="1"/>
</dbReference>
<sequence>MQPDQDWEAAEPGVARRLVALGQRMMAIRVRFSEGAEGALHAHPHEQITQVLRGRFRFWLGARELELAPGDTLLIPAGVEHGALALEEGELLDIFSPLREDLLPPSPERV</sequence>
<dbReference type="Proteomes" id="UP000265800">
    <property type="component" value="Unassembled WGS sequence"/>
</dbReference>
<dbReference type="PIRSF" id="PIRSF029883">
    <property type="entry name" value="KdgF"/>
    <property type="match status" value="1"/>
</dbReference>
<comment type="caution">
    <text evidence="2">The sequence shown here is derived from an EMBL/GenBank/DDBJ whole genome shotgun (WGS) entry which is preliminary data.</text>
</comment>